<dbReference type="CDD" id="cd18808">
    <property type="entry name" value="SF1_C_Upf1"/>
    <property type="match status" value="1"/>
</dbReference>
<feature type="domain" description="DNA2/NAM7 helicase helicase" evidence="2">
    <location>
        <begin position="1319"/>
        <end position="1360"/>
    </location>
</feature>
<dbReference type="Pfam" id="PF13195">
    <property type="entry name" value="DUF4011"/>
    <property type="match status" value="1"/>
</dbReference>
<dbReference type="InterPro" id="IPR011335">
    <property type="entry name" value="Restrct_endonuc-II-like"/>
</dbReference>
<protein>
    <submittedName>
        <fullName evidence="5">DUF3320 domain-containing protein</fullName>
    </submittedName>
</protein>
<dbReference type="SUPFAM" id="SSF52980">
    <property type="entry name" value="Restriction endonuclease-like"/>
    <property type="match status" value="1"/>
</dbReference>
<dbReference type="InterPro" id="IPR045055">
    <property type="entry name" value="DNA2/NAM7-like"/>
</dbReference>
<dbReference type="InterPro" id="IPR041677">
    <property type="entry name" value="DNA2/NAM7_AAA_11"/>
</dbReference>
<dbReference type="InterPro" id="IPR049468">
    <property type="entry name" value="Restrct_endonuc-II-like_dom"/>
</dbReference>
<reference evidence="5 6" key="1">
    <citation type="journal article" date="2019" name="Int. J. Syst. Evol. Microbiol.">
        <title>The Global Catalogue of Microorganisms (GCM) 10K type strain sequencing project: providing services to taxonomists for standard genome sequencing and annotation.</title>
        <authorList>
            <consortium name="The Broad Institute Genomics Platform"/>
            <consortium name="The Broad Institute Genome Sequencing Center for Infectious Disease"/>
            <person name="Wu L."/>
            <person name="Ma J."/>
        </authorList>
    </citation>
    <scope>NUCLEOTIDE SEQUENCE [LARGE SCALE GENOMIC DNA]</scope>
    <source>
        <strain evidence="5 6">JCM 12774</strain>
    </source>
</reference>
<feature type="domain" description="Restriction endonuclease type II-like" evidence="4">
    <location>
        <begin position="1625"/>
        <end position="1719"/>
    </location>
</feature>
<name>A0ABN0YPI6_9BACL</name>
<dbReference type="InterPro" id="IPR025103">
    <property type="entry name" value="DUF4011"/>
</dbReference>
<comment type="caution">
    <text evidence="5">The sequence shown here is derived from an EMBL/GenBank/DDBJ whole genome shotgun (WGS) entry which is preliminary data.</text>
</comment>
<evidence type="ECO:0000313" key="6">
    <source>
        <dbReference type="Proteomes" id="UP001500340"/>
    </source>
</evidence>
<dbReference type="Proteomes" id="UP001500340">
    <property type="component" value="Unassembled WGS sequence"/>
</dbReference>
<accession>A0ABN0YPI6</accession>
<evidence type="ECO:0000259" key="1">
    <source>
        <dbReference type="Pfam" id="PF11784"/>
    </source>
</evidence>
<evidence type="ECO:0000259" key="2">
    <source>
        <dbReference type="Pfam" id="PF13086"/>
    </source>
</evidence>
<dbReference type="PANTHER" id="PTHR10887:SF530">
    <property type="entry name" value="SUPERFAMILY I DNA HELICASES"/>
    <property type="match status" value="1"/>
</dbReference>
<dbReference type="Pfam" id="PF13087">
    <property type="entry name" value="AAA_12"/>
    <property type="match status" value="1"/>
</dbReference>
<evidence type="ECO:0000259" key="4">
    <source>
        <dbReference type="Pfam" id="PF18741"/>
    </source>
</evidence>
<dbReference type="RefSeq" id="WP_343863832.1">
    <property type="nucleotide sequence ID" value="NZ_BAAACX010000017.1"/>
</dbReference>
<dbReference type="InterPro" id="IPR027417">
    <property type="entry name" value="P-loop_NTPase"/>
</dbReference>
<dbReference type="Pfam" id="PF13086">
    <property type="entry name" value="AAA_11"/>
    <property type="match status" value="2"/>
</dbReference>
<dbReference type="InterPro" id="IPR041679">
    <property type="entry name" value="DNA2/NAM7-like_C"/>
</dbReference>
<feature type="domain" description="DNA2/NAM7 helicase-like C-terminal" evidence="3">
    <location>
        <begin position="1381"/>
        <end position="1573"/>
    </location>
</feature>
<sequence>MDRKLNCEWTFSETVNYAMQQNQVPVVKGIVLTNTTDEDIRDITVKLVSEPQFAYEWEKKYDVIPANQSMNLGAIDLQMSASFLGDLSERLTGSLTLIVSQDETELFQERNSISVLAFDEWGGLAVLPEMVAAFVTPNHIQVSEVIRKAGDILNGWSGSPSFTAYQSKDPNQVRLQVAAVYAALQSFAIVYCVAPPSFEQIGQRVRLPETIFTHGMGNCLDLSLLYAACIEAIGLHPLLVFTKGHAFVGAWLVEETFSETVQDDISVLTKRLAPGINELCVVEATAFVKGEQISFDQAAAIAETHLTDTDQFDCLVDVRRARSASIRPLPLRMKAANGWVIEEAIEPEVNFNTIAPEMLEVLDRPLEVERLEPTTRQKQWERRLLDMTLRNSLLNFRLTRSSIPIISMQLGDLEDALADGDEFQMLARPSDWEDSERNANLYQSINAAHPLAGLLQEEFNRKRLRADLSTEDLERRSVHIYRSARTALEENGANTLFLALGLLKWYETPVSELPRYAPIVLLPVDILRKSSRQGFVIRTRDEEPQINITLLEMLKQDFGIGIDGLDPLPRDEKGIALKQVFNVFRHALIQVSRWDVEETAYLGLFSFGQFVMWNDIRTRADQLAENQVVGSLIKGQLQWKELEQEEKPLDEENPAKWAVPISADSSQLSAVRAAVAGQSFVLHGPPGTGKSQTITNMIASALASGKKVLFVAEKMAALSVVQRRLEQIGLGPYCLELHSNKSTKRAVLDQLSKTIEAQRLQSNETWGKQAERLYQLRSTLNGYVEALHRKHSFGLTLYEAMSRYEQAGLAPDVVHFKDEAIEALNPDTLIQWNDTVAELIAAGANCGDPYDHPWSDSKLISYSQDVKANAELLLSKYISGLKEQREAMYKVAEQLKLTSIPLSHAKITILIEMCELACRTPDLKPAVLLENNIEEATEMLRSSANQGRRRDQARAKVHERFNAEVLHFDASTALSTWDSLELKWFLPKWAGQNRIFNRLRKMATSSQLVNKTEVRNSLIEIITLQKEEEKLSSARDISVSFLGSSLIWNEEGRWDEITNACDWLDQLQKQLNLWFSDVSASAQARKQMAEFLIGIRQNTALIDSFTELITQYRQVLEQENALKQLLQFESAQFVHQSGDKDWHDFILDKANRWITNLDRLRDWSIWRRVRSQAEQIGLLPLVTPYDEGSLANEQLKAAYERGLYKKIANYIITHDEQLKTFSGHLFEETLLRFKEADEQYTILTQQEIVARLSSQVPHMTQEASQSSEAGILQRAIRSGGRNISIRKLFEQIPNLLPRLAPCMLMSPISVAQYLDPERFQFDIVIFDEASQVPTAQAIGALARGRQSIIVGDPKQLPPTSFFSKNNLESEDEDPALQDMESILDDCLTLGMPERHLTWHYRSRHESLIAFSNAHYYENKLMTFPSPDEPISNVKWCPVEGFYDRGRTKQNRAEGEAVVAEIIRRIKDPMLRQQSIGVVTFSSIQQTLIEDMLEDSLKQEADLELLLTQLPEPLFIKNLENVQGDERDVILFSVGYGPDASGQVSLNFGPLNRQGGWRRLNVAVSRARYEMQVFSTLQSRHLNASRISAEGVLGLRAFLEYAEKGQRVLPAGEAAQTALAPSYVHRSIATELKARGYNADLYVGASGYRVDLGVLDPESDQYIAGVLLDGPMYQNAGTARDRNILREQVLAQLGWNLCRVWSPEWWENREAVINRILESIELGKEVKKQQVQYEAEAAASIEQIVTEQPQQSLFQNDVVGSQILPKDPEELRKYSICDLENVSLGSDLFHSPEYTELILGQMKQVIEVEGPISRTLLARRILQAWGITRLGARLDQRFSELLMKIQPNATESEGMVFYWPEAVVPTEYGVYRVASDESQRRNAEDLPPEEVAVAVKSVLTSQISLPYDELIKQVVKALGYARSGSALDKAITTGIQKAIELGYAYQDENGRVVVGQHK</sequence>
<dbReference type="PANTHER" id="PTHR10887">
    <property type="entry name" value="DNA2/NAM7 HELICASE FAMILY"/>
    <property type="match status" value="1"/>
</dbReference>
<feature type="domain" description="DUF3320" evidence="1">
    <location>
        <begin position="1786"/>
        <end position="1834"/>
    </location>
</feature>
<gene>
    <name evidence="5" type="ORF">GCM10008933_38190</name>
</gene>
<evidence type="ECO:0000259" key="3">
    <source>
        <dbReference type="Pfam" id="PF13087"/>
    </source>
</evidence>
<dbReference type="Pfam" id="PF11784">
    <property type="entry name" value="DUF3320"/>
    <property type="match status" value="1"/>
</dbReference>
<dbReference type="SUPFAM" id="SSF52540">
    <property type="entry name" value="P-loop containing nucleoside triphosphate hydrolases"/>
    <property type="match status" value="1"/>
</dbReference>
<dbReference type="Pfam" id="PF18741">
    <property type="entry name" value="MTES_1575"/>
    <property type="match status" value="1"/>
</dbReference>
<feature type="domain" description="DNA2/NAM7 helicase helicase" evidence="2">
    <location>
        <begin position="664"/>
        <end position="751"/>
    </location>
</feature>
<dbReference type="EMBL" id="BAAACX010000017">
    <property type="protein sequence ID" value="GAA0404150.1"/>
    <property type="molecule type" value="Genomic_DNA"/>
</dbReference>
<keyword evidence="6" id="KW-1185">Reference proteome</keyword>
<evidence type="ECO:0000313" key="5">
    <source>
        <dbReference type="EMBL" id="GAA0404150.1"/>
    </source>
</evidence>
<dbReference type="InterPro" id="IPR021754">
    <property type="entry name" value="DUF3320"/>
</dbReference>
<dbReference type="InterPro" id="IPR047187">
    <property type="entry name" value="SF1_C_Upf1"/>
</dbReference>
<organism evidence="5 6">
    <name type="scientific">Paenibacillus motobuensis</name>
    <dbReference type="NCBI Taxonomy" id="295324"/>
    <lineage>
        <taxon>Bacteria</taxon>
        <taxon>Bacillati</taxon>
        <taxon>Bacillota</taxon>
        <taxon>Bacilli</taxon>
        <taxon>Bacillales</taxon>
        <taxon>Paenibacillaceae</taxon>
        <taxon>Paenibacillus</taxon>
    </lineage>
</organism>
<dbReference type="Gene3D" id="3.40.50.300">
    <property type="entry name" value="P-loop containing nucleotide triphosphate hydrolases"/>
    <property type="match status" value="3"/>
</dbReference>
<proteinExistence type="predicted"/>